<comment type="caution">
    <text evidence="2">The sequence shown here is derived from an EMBL/GenBank/DDBJ whole genome shotgun (WGS) entry which is preliminary data.</text>
</comment>
<evidence type="ECO:0000259" key="1">
    <source>
        <dbReference type="PROSITE" id="PS52015"/>
    </source>
</evidence>
<reference evidence="3" key="1">
    <citation type="journal article" date="2019" name="Int. J. Syst. Evol. Microbiol.">
        <title>The Global Catalogue of Microorganisms (GCM) 10K type strain sequencing project: providing services to taxonomists for standard genome sequencing and annotation.</title>
        <authorList>
            <consortium name="The Broad Institute Genomics Platform"/>
            <consortium name="The Broad Institute Genome Sequencing Center for Infectious Disease"/>
            <person name="Wu L."/>
            <person name="Ma J."/>
        </authorList>
    </citation>
    <scope>NUCLEOTIDE SEQUENCE [LARGE SCALE GENOMIC DNA]</scope>
    <source>
        <strain evidence="3">CGMCC 1.15180</strain>
    </source>
</reference>
<dbReference type="InterPro" id="IPR037682">
    <property type="entry name" value="TonB_C"/>
</dbReference>
<evidence type="ECO:0000313" key="3">
    <source>
        <dbReference type="Proteomes" id="UP001597361"/>
    </source>
</evidence>
<protein>
    <submittedName>
        <fullName evidence="2">Energy transducer TonB</fullName>
    </submittedName>
</protein>
<dbReference type="RefSeq" id="WP_376884307.1">
    <property type="nucleotide sequence ID" value="NZ_JBHUHR010000015.1"/>
</dbReference>
<dbReference type="Pfam" id="PF03544">
    <property type="entry name" value="TonB_C"/>
    <property type="match status" value="1"/>
</dbReference>
<dbReference type="Proteomes" id="UP001597361">
    <property type="component" value="Unassembled WGS sequence"/>
</dbReference>
<accession>A0ABW4VIZ7</accession>
<dbReference type="PROSITE" id="PS52015">
    <property type="entry name" value="TONB_CTD"/>
    <property type="match status" value="1"/>
</dbReference>
<gene>
    <name evidence="2" type="ORF">ACFSKL_05815</name>
</gene>
<dbReference type="Gene3D" id="3.30.1150.10">
    <property type="match status" value="1"/>
</dbReference>
<name>A0ABW4VIZ7_9BACT</name>
<proteinExistence type="predicted"/>
<dbReference type="EMBL" id="JBHUHR010000015">
    <property type="protein sequence ID" value="MFD2034297.1"/>
    <property type="molecule type" value="Genomic_DNA"/>
</dbReference>
<keyword evidence="3" id="KW-1185">Reference proteome</keyword>
<sequence>MDLSMIHRTILFSAFFVLFYNTNCYSQERVITPLNEHFFAVNEGSDDHHYNKIESTSKTGESIEKIYNLENKLIAFKKARTADSLGTRIFIEVEQKFSLTGKLEQSRLKYSNSDSTRIFVIVEEEIILDLHCQTKDKCEGIYIQTTGEEEFVDRNIFHPSFTSYKLWEKFLLNNLTYPLVARIGGHQGKVFVGIKIDHTGELSEIKFMNSHETHSSLKKEVERILRKYKGGFIPARSIDGQYISAWMYFPVKFSLG</sequence>
<dbReference type="SUPFAM" id="SSF74653">
    <property type="entry name" value="TolA/TonB C-terminal domain"/>
    <property type="match status" value="1"/>
</dbReference>
<evidence type="ECO:0000313" key="2">
    <source>
        <dbReference type="EMBL" id="MFD2034297.1"/>
    </source>
</evidence>
<feature type="domain" description="TonB C-terminal" evidence="1">
    <location>
        <begin position="162"/>
        <end position="256"/>
    </location>
</feature>
<organism evidence="2 3">
    <name type="scientific">Belliella marina</name>
    <dbReference type="NCBI Taxonomy" id="1644146"/>
    <lineage>
        <taxon>Bacteria</taxon>
        <taxon>Pseudomonadati</taxon>
        <taxon>Bacteroidota</taxon>
        <taxon>Cytophagia</taxon>
        <taxon>Cytophagales</taxon>
        <taxon>Cyclobacteriaceae</taxon>
        <taxon>Belliella</taxon>
    </lineage>
</organism>